<dbReference type="InterPro" id="IPR044053">
    <property type="entry name" value="AsaB-like"/>
</dbReference>
<dbReference type="Proteomes" id="UP001480595">
    <property type="component" value="Unassembled WGS sequence"/>
</dbReference>
<feature type="compositionally biased region" description="Basic and acidic residues" evidence="2">
    <location>
        <begin position="7"/>
        <end position="27"/>
    </location>
</feature>
<dbReference type="PANTHER" id="PTHR34598:SF3">
    <property type="entry name" value="OXIDOREDUCTASE AN1597"/>
    <property type="match status" value="1"/>
</dbReference>
<dbReference type="RefSeq" id="XP_066716061.1">
    <property type="nucleotide sequence ID" value="XM_066856792.1"/>
</dbReference>
<name>A0ABR1VD36_9PEZI</name>
<sequence length="401" mass="45328">MPPAEADPNRSKTQVPEKRQPWKDHWDALSASEPTGSGTSHGFEMGEQVIMDGNIIKDELDAGGDDEKKPDNAKEAVGDVKESADPEKEDEGKEKEKGADNQEGGGEGNGEGGGNLFTPFKMTVANQHSLVSDIHYLENHKLYETEKPYSLRFPPNGIPQLPQSNVRRDRHQIQLRSIRENTDLRLDSCGFELLLFPCALSYQDFEDRQKIRDTVKLTQAQVRRRHEAFPISTGDNYEYNQPTSMAHIDFTVREGERIIHALFGVHAGKVLQSRWQIIKQVDFLQSGVCDTRTVDFKSDTMPGDIVFRKFFTENLQVHYNAKHAWYWLPGQTVDEVLIFKSAESDVSRSQGVPHAGFYNPNVTLEDLPRESIDCRLLVCYAELENYPPIVGDIFGNDAQGY</sequence>
<accession>A0ABR1VD36</accession>
<evidence type="ECO:0000313" key="4">
    <source>
        <dbReference type="Proteomes" id="UP001480595"/>
    </source>
</evidence>
<comment type="caution">
    <text evidence="3">The sequence shown here is derived from an EMBL/GenBank/DDBJ whole genome shotgun (WGS) entry which is preliminary data.</text>
</comment>
<dbReference type="GeneID" id="92089855"/>
<reference evidence="3 4" key="1">
    <citation type="submission" date="2023-01" db="EMBL/GenBank/DDBJ databases">
        <title>Analysis of 21 Apiospora genomes using comparative genomics revels a genus with tremendous synthesis potential of carbohydrate active enzymes and secondary metabolites.</title>
        <authorList>
            <person name="Sorensen T."/>
        </authorList>
    </citation>
    <scope>NUCLEOTIDE SEQUENCE [LARGE SCALE GENOMIC DNA]</scope>
    <source>
        <strain evidence="3 4">CBS 135458</strain>
    </source>
</reference>
<evidence type="ECO:0000313" key="3">
    <source>
        <dbReference type="EMBL" id="KAK8068767.1"/>
    </source>
</evidence>
<evidence type="ECO:0000256" key="1">
    <source>
        <dbReference type="ARBA" id="ARBA00023604"/>
    </source>
</evidence>
<feature type="region of interest" description="Disordered" evidence="2">
    <location>
        <begin position="1"/>
        <end position="118"/>
    </location>
</feature>
<dbReference type="EMBL" id="JAQQWL010000006">
    <property type="protein sequence ID" value="KAK8068767.1"/>
    <property type="molecule type" value="Genomic_DNA"/>
</dbReference>
<organism evidence="3 4">
    <name type="scientific">Apiospora phragmitis</name>
    <dbReference type="NCBI Taxonomy" id="2905665"/>
    <lineage>
        <taxon>Eukaryota</taxon>
        <taxon>Fungi</taxon>
        <taxon>Dikarya</taxon>
        <taxon>Ascomycota</taxon>
        <taxon>Pezizomycotina</taxon>
        <taxon>Sordariomycetes</taxon>
        <taxon>Xylariomycetidae</taxon>
        <taxon>Amphisphaeriales</taxon>
        <taxon>Apiosporaceae</taxon>
        <taxon>Apiospora</taxon>
    </lineage>
</organism>
<gene>
    <name evidence="3" type="ORF">PG994_005383</name>
</gene>
<feature type="compositionally biased region" description="Basic and acidic residues" evidence="2">
    <location>
        <begin position="55"/>
        <end position="100"/>
    </location>
</feature>
<keyword evidence="4" id="KW-1185">Reference proteome</keyword>
<feature type="compositionally biased region" description="Gly residues" evidence="2">
    <location>
        <begin position="103"/>
        <end position="115"/>
    </location>
</feature>
<evidence type="ECO:0000256" key="2">
    <source>
        <dbReference type="SAM" id="MobiDB-lite"/>
    </source>
</evidence>
<dbReference type="PANTHER" id="PTHR34598">
    <property type="entry name" value="BLL6449 PROTEIN"/>
    <property type="match status" value="1"/>
</dbReference>
<proteinExistence type="inferred from homology"/>
<dbReference type="NCBIfam" id="NF041278">
    <property type="entry name" value="CmcJ_NvfI_EfuI"/>
    <property type="match status" value="1"/>
</dbReference>
<protein>
    <submittedName>
        <fullName evidence="3">CMCJ-like methyltransferase</fullName>
    </submittedName>
</protein>
<comment type="similarity">
    <text evidence="1">Belongs to the asaB hydroxylase/desaturase family.</text>
</comment>